<evidence type="ECO:0000256" key="1">
    <source>
        <dbReference type="SAM" id="MobiDB-lite"/>
    </source>
</evidence>
<keyword evidence="3" id="KW-1185">Reference proteome</keyword>
<dbReference type="EMBL" id="JACAZH010000002">
    <property type="protein sequence ID" value="KAF7374206.1"/>
    <property type="molecule type" value="Genomic_DNA"/>
</dbReference>
<evidence type="ECO:0000313" key="3">
    <source>
        <dbReference type="Proteomes" id="UP000623467"/>
    </source>
</evidence>
<name>A0A8H6ZC76_9AGAR</name>
<organism evidence="2 3">
    <name type="scientific">Mycena sanguinolenta</name>
    <dbReference type="NCBI Taxonomy" id="230812"/>
    <lineage>
        <taxon>Eukaryota</taxon>
        <taxon>Fungi</taxon>
        <taxon>Dikarya</taxon>
        <taxon>Basidiomycota</taxon>
        <taxon>Agaricomycotina</taxon>
        <taxon>Agaricomycetes</taxon>
        <taxon>Agaricomycetidae</taxon>
        <taxon>Agaricales</taxon>
        <taxon>Marasmiineae</taxon>
        <taxon>Mycenaceae</taxon>
        <taxon>Mycena</taxon>
    </lineage>
</organism>
<comment type="caution">
    <text evidence="2">The sequence shown here is derived from an EMBL/GenBank/DDBJ whole genome shotgun (WGS) entry which is preliminary data.</text>
</comment>
<dbReference type="Proteomes" id="UP000623467">
    <property type="component" value="Unassembled WGS sequence"/>
</dbReference>
<evidence type="ECO:0000313" key="2">
    <source>
        <dbReference type="EMBL" id="KAF7374206.1"/>
    </source>
</evidence>
<dbReference type="OrthoDB" id="258495at2759"/>
<reference evidence="2" key="1">
    <citation type="submission" date="2020-05" db="EMBL/GenBank/DDBJ databases">
        <title>Mycena genomes resolve the evolution of fungal bioluminescence.</title>
        <authorList>
            <person name="Tsai I.J."/>
        </authorList>
    </citation>
    <scope>NUCLEOTIDE SEQUENCE</scope>
    <source>
        <strain evidence="2">160909Yilan</strain>
    </source>
</reference>
<sequence length="846" mass="93511">MHLLVGKTAVEGLGDGPLTAGVRSASRAFLYLSTAPRVVLRVAGHSSMLTPPRSVGCHAFPKTSSSRHFSFAVTHPIDHDSQLALLTVSSPAYLPCCDARKRYTLFTVSGAGSWDASAEGWVEAQVAAAEKAAQSAVTVGWGEGPRVNFRIAAAGTVMNINKHYSTAPAVPRGFRRIPRGDIDLQREIHFDGRSGVATLRKLYSAKILVNGERVDATVAVYQGDGAEQEWRRDIKKYMAVWHPNIVQLYGTASFGNIHATVFHDVRQFLDLYRHSHFSTVYIYAYIAQEFEAFEDYFWGHLWTHFDLVPDKSAIYYLSSESSTQQGLQVLSAENMEATVIDSLTLELYHEISYWHFSKSRFTSFSPSVTAILGSVFHWPSDDIFDDAVEIAWLPNVEGSSDLSWCDSEYGSCLGELIPDGWTRLKSNDTVGMIAWINFDILDTEFWPSQANHILTTLQISSDFEDYVVVDEIHFELSVSTTEEDVPPGFLFLCPPAHFQTGKCAFKWPDCPAYLSLDPSGADRLTPEDAANLGFPSFQLSTRLHGWSWDASVYAGIRHFHQAKGFDPDSQDVARHLGHPLYQVPGPSPFAHIDEEYYDGNETGQYSTDAEPDNPKHDLVPALTHQDMEEVPVSSRFGDIAIGSTSASSSTSLIPIDWEASAAGTAYGHGYDIQPNPYSSTSDFSTSDLNFNSNFDAYNFGNDLLWLDYPVFNHAAPSPSSLNYQPPMLYDAAQFFPATPFPQLPTRLPAASSFPIDSSSFVFNDAVPFTSNLNYQPPILHDGAQFVPETLWPQLPTSLPVSSSFPSAPVVYALVADDPSKKRKTRDETDLANIGQGSRGQKAPKRF</sequence>
<proteinExistence type="predicted"/>
<dbReference type="AlphaFoldDB" id="A0A8H6ZC76"/>
<protein>
    <submittedName>
        <fullName evidence="2">Uncharacterized protein</fullName>
    </submittedName>
</protein>
<accession>A0A8H6ZC76</accession>
<gene>
    <name evidence="2" type="ORF">MSAN_00302700</name>
</gene>
<feature type="region of interest" description="Disordered" evidence="1">
    <location>
        <begin position="816"/>
        <end position="846"/>
    </location>
</feature>